<organism evidence="1 2">
    <name type="scientific">Clostridium boliviensis</name>
    <dbReference type="NCBI Taxonomy" id="318465"/>
    <lineage>
        <taxon>Bacteria</taxon>
        <taxon>Bacillati</taxon>
        <taxon>Bacillota</taxon>
        <taxon>Clostridia</taxon>
        <taxon>Eubacteriales</taxon>
        <taxon>Clostridiaceae</taxon>
        <taxon>Clostridium</taxon>
    </lineage>
</organism>
<sequence length="113" mass="12767">MAVILFALMLTIQSAYCLRDEVTGSMALAESVQRLRHNETESPADASEWAAHRAGSPFSWEKYQFKLDTSGNFLTGRRVTGTGLGGKWSLELKQRVFDPEDFLRKLTLINQEE</sequence>
<comment type="caution">
    <text evidence="1">The sequence shown here is derived from an EMBL/GenBank/DDBJ whole genome shotgun (WGS) entry which is preliminary data.</text>
</comment>
<evidence type="ECO:0000313" key="2">
    <source>
        <dbReference type="Proteomes" id="UP001276854"/>
    </source>
</evidence>
<reference evidence="1 2" key="1">
    <citation type="submission" date="2023-10" db="EMBL/GenBank/DDBJ databases">
        <title>A novel Glycoside Hydrolase 43-Like Enzyme from Clostrdium boliviensis is an Endo-xylanase, and a Candidate for Xylooligosaccharides Production from Different Xylan Substrates.</title>
        <authorList>
            <person name="Alvarez M.T."/>
            <person name="Rocabado-Villegas L.R."/>
            <person name="Salas-Veizaga D.M."/>
            <person name="Linares-Pasten J.A."/>
            <person name="Gudmundsdottir E.E."/>
            <person name="Hreggvidsson G.O."/>
            <person name="Adlercreutz P."/>
            <person name="Nordberg Karlsson E."/>
        </authorList>
    </citation>
    <scope>NUCLEOTIDE SEQUENCE [LARGE SCALE GENOMIC DNA]</scope>
    <source>
        <strain evidence="1 2">E-1</strain>
    </source>
</reference>
<keyword evidence="2" id="KW-1185">Reference proteome</keyword>
<accession>A0ABU4GL73</accession>
<dbReference type="EMBL" id="JAWONS010000102">
    <property type="protein sequence ID" value="MDW2797007.1"/>
    <property type="molecule type" value="Genomic_DNA"/>
</dbReference>
<name>A0ABU4GL73_9CLOT</name>
<proteinExistence type="predicted"/>
<evidence type="ECO:0000313" key="1">
    <source>
        <dbReference type="EMBL" id="MDW2797007.1"/>
    </source>
</evidence>
<protein>
    <submittedName>
        <fullName evidence="1">Uncharacterized protein</fullName>
    </submittedName>
</protein>
<dbReference type="Proteomes" id="UP001276854">
    <property type="component" value="Unassembled WGS sequence"/>
</dbReference>
<gene>
    <name evidence="1" type="ORF">RZO55_05365</name>
</gene>